<evidence type="ECO:0000256" key="4">
    <source>
        <dbReference type="ARBA" id="ARBA00022989"/>
    </source>
</evidence>
<comment type="caution">
    <text evidence="8">The sequence shown here is derived from an EMBL/GenBank/DDBJ whole genome shotgun (WGS) entry which is preliminary data.</text>
</comment>
<dbReference type="Pfam" id="PF02687">
    <property type="entry name" value="FtsX"/>
    <property type="match status" value="1"/>
</dbReference>
<dbReference type="RefSeq" id="WP_215787461.1">
    <property type="nucleotide sequence ID" value="NZ_JAHKKG010000004.1"/>
</dbReference>
<evidence type="ECO:0000256" key="6">
    <source>
        <dbReference type="SAM" id="Phobius"/>
    </source>
</evidence>
<evidence type="ECO:0000256" key="3">
    <source>
        <dbReference type="ARBA" id="ARBA00022692"/>
    </source>
</evidence>
<dbReference type="Proteomes" id="UP001519654">
    <property type="component" value="Unassembled WGS sequence"/>
</dbReference>
<organism evidence="8 9">
    <name type="scientific">Paractinoplanes bogorensis</name>
    <dbReference type="NCBI Taxonomy" id="1610840"/>
    <lineage>
        <taxon>Bacteria</taxon>
        <taxon>Bacillati</taxon>
        <taxon>Actinomycetota</taxon>
        <taxon>Actinomycetes</taxon>
        <taxon>Micromonosporales</taxon>
        <taxon>Micromonosporaceae</taxon>
        <taxon>Paractinoplanes</taxon>
    </lineage>
</organism>
<dbReference type="EMBL" id="JAHKKG010000004">
    <property type="protein sequence ID" value="MBU2664660.1"/>
    <property type="molecule type" value="Genomic_DNA"/>
</dbReference>
<feature type="domain" description="ABC3 transporter permease C-terminal" evidence="7">
    <location>
        <begin position="302"/>
        <end position="405"/>
    </location>
</feature>
<protein>
    <submittedName>
        <fullName evidence="8">ABC transporter permease</fullName>
    </submittedName>
</protein>
<feature type="transmembrane region" description="Helical" evidence="6">
    <location>
        <begin position="460"/>
        <end position="489"/>
    </location>
</feature>
<gene>
    <name evidence="8" type="ORF">KOI35_14245</name>
</gene>
<evidence type="ECO:0000313" key="9">
    <source>
        <dbReference type="Proteomes" id="UP001519654"/>
    </source>
</evidence>
<feature type="transmembrane region" description="Helical" evidence="6">
    <location>
        <begin position="428"/>
        <end position="448"/>
    </location>
</feature>
<proteinExistence type="predicted"/>
<feature type="transmembrane region" description="Helical" evidence="6">
    <location>
        <begin position="390"/>
        <end position="407"/>
    </location>
</feature>
<accession>A0ABS5YMG6</accession>
<reference evidence="8 9" key="1">
    <citation type="submission" date="2021-06" db="EMBL/GenBank/DDBJ databases">
        <title>Actinoplanes lichenicola sp. nov., and Actinoplanes ovalisporus sp. nov., isolated from lichen in Thailand.</title>
        <authorList>
            <person name="Saeng-In P."/>
            <person name="Kanchanasin P."/>
            <person name="Yuki M."/>
            <person name="Kudo T."/>
            <person name="Ohkuma M."/>
            <person name="Phongsopitanun W."/>
            <person name="Tanasupawat S."/>
        </authorList>
    </citation>
    <scope>NUCLEOTIDE SEQUENCE [LARGE SCALE GENOMIC DNA]</scope>
    <source>
        <strain evidence="8 9">NBRC 110975</strain>
    </source>
</reference>
<name>A0ABS5YMG6_9ACTN</name>
<feature type="transmembrane region" description="Helical" evidence="6">
    <location>
        <begin position="299"/>
        <end position="323"/>
    </location>
</feature>
<sequence length="1003" mass="103111">MIALVLAMVWARRGQALVLALLALFGVTAAVAAPAYLRAADRAIAAGQVATAAPDDLSLSVRAFQNDQRKVPAGSDPVGPNLERDGAALLGMPGFDYVYSVEYFSMGIEPTDAYATKTVYRQNVCDHLVMTAGRCLVGEADVVLPEETGRRLKLRPGDSIEMTFALHVAPQGEPPHYIENGRARRFLVAGLYQVPSPGDVFWGRHAYFDPPAGLPPGAGRPVFVTNATVKATDRGAVETGLDASPRPGTLSVDNLPAVRTGLAAVESGVTLLGGGVDLRSGLPDLLTRIDSGRAAGHRLVPVLALALVLLACLTIFLAVGYGTEGRRPELAVVALRGARWGQRWWLATGENVVAILIGAVAGCVAGQLLVNAFSAWRFPGVGADPGLDSLRWAPVAAFAAVLTALMAERRQIATPVAELLRRAPAVPNSARAIAVEVVVVILAVVAVVQLRAGLRGVGTAAAALVLVAGSLVAARLLVPLATVLGRWALRRGRAGIALAAFQLSRRPGAVRLFALLTAAVAVVGYAAAAVDVAAHGRSDEAVLGTGATRVIQLGPTSRQNLLAAVRAVDESGSFAMAAMRLPKDPAGPVVVAADLSRLARVAAWPATGPSASEVAAALLDPRVAPPVGITGTDVSFDITARGFQPGKAVTMTAILSPRDGGNDEIVPLGVLRNGRGAYGTKVAACARGCTLNSLRIAGGEGSLDVAGQITVHRLDGVPAAVLTDPSRWRATEGGGIAPEGSPDGLHIEVTSLNGLPAGMFVLPVATPWPLPVAVAGIGTLSAVEGFDARAKAVSVKLAVAAVPGGGSPAVLTDLSYADRVATDGATSTNGMVWLTSEAPADIVAQLTAHGLTVIGDVRAGEVRERLDAEGPAVALWFYVIVAGLAAALAAGALILAAAVDRDRRVEDLSALRGQGLTRAALRQATLWTYPVMVVVALVAGLGVALLGWWLTGWALPLAGLEPPELPLAGWPRVVSVLLTALGTLLVLAGVAVLTGRRTLGRIR</sequence>
<feature type="transmembrane region" description="Helical" evidence="6">
    <location>
        <begin position="970"/>
        <end position="993"/>
    </location>
</feature>
<keyword evidence="4 6" id="KW-1133">Transmembrane helix</keyword>
<keyword evidence="3 6" id="KW-0812">Transmembrane</keyword>
<evidence type="ECO:0000259" key="7">
    <source>
        <dbReference type="Pfam" id="PF02687"/>
    </source>
</evidence>
<evidence type="ECO:0000256" key="5">
    <source>
        <dbReference type="ARBA" id="ARBA00023136"/>
    </source>
</evidence>
<feature type="transmembrane region" description="Helical" evidence="6">
    <location>
        <begin position="509"/>
        <end position="528"/>
    </location>
</feature>
<keyword evidence="5 6" id="KW-0472">Membrane</keyword>
<feature type="transmembrane region" description="Helical" evidence="6">
    <location>
        <begin position="926"/>
        <end position="950"/>
    </location>
</feature>
<comment type="subcellular location">
    <subcellularLocation>
        <location evidence="1">Cell membrane</location>
        <topology evidence="1">Multi-pass membrane protein</topology>
    </subcellularLocation>
</comment>
<dbReference type="InterPro" id="IPR003838">
    <property type="entry name" value="ABC3_permease_C"/>
</dbReference>
<evidence type="ECO:0000256" key="1">
    <source>
        <dbReference type="ARBA" id="ARBA00004651"/>
    </source>
</evidence>
<feature type="transmembrane region" description="Helical" evidence="6">
    <location>
        <begin position="875"/>
        <end position="899"/>
    </location>
</feature>
<evidence type="ECO:0000256" key="2">
    <source>
        <dbReference type="ARBA" id="ARBA00022475"/>
    </source>
</evidence>
<keyword evidence="9" id="KW-1185">Reference proteome</keyword>
<evidence type="ECO:0000313" key="8">
    <source>
        <dbReference type="EMBL" id="MBU2664660.1"/>
    </source>
</evidence>
<feature type="transmembrane region" description="Helical" evidence="6">
    <location>
        <begin position="344"/>
        <end position="370"/>
    </location>
</feature>
<keyword evidence="2" id="KW-1003">Cell membrane</keyword>